<feature type="transmembrane region" description="Helical" evidence="1">
    <location>
        <begin position="55"/>
        <end position="80"/>
    </location>
</feature>
<dbReference type="HOGENOM" id="CLU_119689_0_0_1"/>
<feature type="transmembrane region" description="Helical" evidence="1">
    <location>
        <begin position="9"/>
        <end position="30"/>
    </location>
</feature>
<keyword evidence="1" id="KW-0472">Membrane</keyword>
<dbReference type="Proteomes" id="UP000008281">
    <property type="component" value="Unassembled WGS sequence"/>
</dbReference>
<feature type="transmembrane region" description="Helical" evidence="1">
    <location>
        <begin position="136"/>
        <end position="160"/>
    </location>
</feature>
<dbReference type="OMA" id="WLMFISF"/>
<dbReference type="EMBL" id="DS268433">
    <property type="protein sequence ID" value="EFO97713.1"/>
    <property type="molecule type" value="Genomic_DNA"/>
</dbReference>
<evidence type="ECO:0000313" key="3">
    <source>
        <dbReference type="Proteomes" id="UP000008281"/>
    </source>
</evidence>
<evidence type="ECO:0000313" key="2">
    <source>
        <dbReference type="EMBL" id="EFO97713.1"/>
    </source>
</evidence>
<dbReference type="PANTHER" id="PTHR34151">
    <property type="entry name" value="PROTEIN CBG24195"/>
    <property type="match status" value="1"/>
</dbReference>
<organism evidence="3">
    <name type="scientific">Caenorhabditis remanei</name>
    <name type="common">Caenorhabditis vulgaris</name>
    <dbReference type="NCBI Taxonomy" id="31234"/>
    <lineage>
        <taxon>Eukaryota</taxon>
        <taxon>Metazoa</taxon>
        <taxon>Ecdysozoa</taxon>
        <taxon>Nematoda</taxon>
        <taxon>Chromadorea</taxon>
        <taxon>Rhabditida</taxon>
        <taxon>Rhabditina</taxon>
        <taxon>Rhabditomorpha</taxon>
        <taxon>Rhabditoidea</taxon>
        <taxon>Rhabditidae</taxon>
        <taxon>Peloderinae</taxon>
        <taxon>Caenorhabditis</taxon>
    </lineage>
</organism>
<keyword evidence="1" id="KW-1133">Transmembrane helix</keyword>
<keyword evidence="1" id="KW-0812">Transmembrane</keyword>
<evidence type="ECO:0000256" key="1">
    <source>
        <dbReference type="SAM" id="Phobius"/>
    </source>
</evidence>
<dbReference type="InParanoid" id="E3MBM2"/>
<sequence>MTDGKFKVLALLIGVAFVTITVGIFSPAWLCEQTYTIWENFDVCGGIVPYYSNEYAWAAVASWLMFISFAIFLLILFFLFKAHLKVRDKGYTIRNRKWFRFIAVASLIVAIFTATAVILFVVYAAKYKRFDNSYSLGYSAWLSVAAGVISLLICILSLFISVNEYR</sequence>
<dbReference type="eggNOG" id="ENOG502TK2I">
    <property type="taxonomic scope" value="Eukaryota"/>
</dbReference>
<feature type="transmembrane region" description="Helical" evidence="1">
    <location>
        <begin position="101"/>
        <end position="124"/>
    </location>
</feature>
<keyword evidence="3" id="KW-1185">Reference proteome</keyword>
<name>E3MBM2_CAERE</name>
<reference evidence="2" key="1">
    <citation type="submission" date="2007-07" db="EMBL/GenBank/DDBJ databases">
        <title>PCAP assembly of the Caenorhabditis remanei genome.</title>
        <authorList>
            <consortium name="The Caenorhabditis remanei Sequencing Consortium"/>
            <person name="Wilson R.K."/>
        </authorList>
    </citation>
    <scope>NUCLEOTIDE SEQUENCE [LARGE SCALE GENOMIC DNA]</scope>
    <source>
        <strain evidence="2">PB4641</strain>
    </source>
</reference>
<accession>E3MBM2</accession>
<dbReference type="AlphaFoldDB" id="E3MBM2"/>
<dbReference type="Pfam" id="PF06653">
    <property type="entry name" value="Claudin_3"/>
    <property type="match status" value="1"/>
</dbReference>
<proteinExistence type="predicted"/>
<protein>
    <submittedName>
        <fullName evidence="2">Uncharacterized protein</fullName>
    </submittedName>
</protein>
<dbReference type="InterPro" id="IPR009545">
    <property type="entry name" value="Claudin-like"/>
</dbReference>
<gene>
    <name evidence="2" type="ORF">CRE_15932</name>
</gene>
<dbReference type="PANTHER" id="PTHR34151:SF1">
    <property type="entry name" value="CASP-LIKE PROTEIN-RELATED"/>
    <property type="match status" value="1"/>
</dbReference>